<protein>
    <recommendedName>
        <fullName evidence="4">Lipoprotein</fullName>
    </recommendedName>
</protein>
<sequence length="365" mass="41409">MKYFSLLIYPFLAILSLSCSSGKKAYEKGDYYAAVIKSVERLRQKPDHTKSQEALKLSYPLAIDFLETQAQSTIASDAPFKWKQAIGYYSQINVLHDQIKTSPAALSVIKSPVSKFNEIADLKKKAADESYEAGIQAMMKNSRAGAIEAFYLFQEANNFDPGIKDVVELQHKAEYDATLRIVYAQQVYRNNWVAVEPLINNLRLPFTKFYTTEQAEAEEAPIHHTLLIEVLGYNEGRPSTTKTETNHTDSVQVERTMGGKKVKVYEKVTGRSTLYEKRVASQGGVRLTIKEKETAKQLMNNEYTGTGNWSDTWARCSGDNRAIPERIRKICSKSEPEPNNEIMLRQAREDLLKQVESSLSSFYRL</sequence>
<gene>
    <name evidence="2" type="ORF">SanaruYs_33810</name>
</gene>
<name>A0A401UE05_9BACT</name>
<keyword evidence="3" id="KW-1185">Reference proteome</keyword>
<organism evidence="2 3">
    <name type="scientific">Chryseotalea sanaruensis</name>
    <dbReference type="NCBI Taxonomy" id="2482724"/>
    <lineage>
        <taxon>Bacteria</taxon>
        <taxon>Pseudomonadati</taxon>
        <taxon>Bacteroidota</taxon>
        <taxon>Cytophagia</taxon>
        <taxon>Cytophagales</taxon>
        <taxon>Chryseotaleaceae</taxon>
        <taxon>Chryseotalea</taxon>
    </lineage>
</organism>
<keyword evidence="1" id="KW-0732">Signal</keyword>
<accession>A0A401UE05</accession>
<evidence type="ECO:0000256" key="1">
    <source>
        <dbReference type="SAM" id="SignalP"/>
    </source>
</evidence>
<feature type="signal peptide" evidence="1">
    <location>
        <begin position="1"/>
        <end position="25"/>
    </location>
</feature>
<dbReference type="PROSITE" id="PS51257">
    <property type="entry name" value="PROKAR_LIPOPROTEIN"/>
    <property type="match status" value="1"/>
</dbReference>
<dbReference type="Proteomes" id="UP000288227">
    <property type="component" value="Unassembled WGS sequence"/>
</dbReference>
<dbReference type="OrthoDB" id="1489643at2"/>
<reference evidence="2 3" key="1">
    <citation type="submission" date="2018-11" db="EMBL/GenBank/DDBJ databases">
        <title>Chryseotalea sanarue gen. nov., sp., nov., a member of the family Cytophagaceae, isolated from a brackish lake in Hamamatsu Japan.</title>
        <authorList>
            <person name="Maejima Y."/>
            <person name="Iino T."/>
            <person name="Muraguchi Y."/>
            <person name="Fukuda K."/>
            <person name="Ohkuma M."/>
            <person name="Moriuchi R."/>
            <person name="Dohra H."/>
            <person name="Kimbara K."/>
            <person name="Shintani M."/>
        </authorList>
    </citation>
    <scope>NUCLEOTIDE SEQUENCE [LARGE SCALE GENOMIC DNA]</scope>
    <source>
        <strain evidence="2 3">Ys</strain>
    </source>
</reference>
<evidence type="ECO:0008006" key="4">
    <source>
        <dbReference type="Google" id="ProtNLM"/>
    </source>
</evidence>
<evidence type="ECO:0000313" key="3">
    <source>
        <dbReference type="Proteomes" id="UP000288227"/>
    </source>
</evidence>
<proteinExistence type="predicted"/>
<comment type="caution">
    <text evidence="2">The sequence shown here is derived from an EMBL/GenBank/DDBJ whole genome shotgun (WGS) entry which is preliminary data.</text>
</comment>
<dbReference type="EMBL" id="BHXQ01000006">
    <property type="protein sequence ID" value="GCC53138.1"/>
    <property type="molecule type" value="Genomic_DNA"/>
</dbReference>
<feature type="chain" id="PRO_5019185666" description="Lipoprotein" evidence="1">
    <location>
        <begin position="26"/>
        <end position="365"/>
    </location>
</feature>
<dbReference type="RefSeq" id="WP_127123781.1">
    <property type="nucleotide sequence ID" value="NZ_BHXQ01000006.1"/>
</dbReference>
<dbReference type="AlphaFoldDB" id="A0A401UE05"/>
<evidence type="ECO:0000313" key="2">
    <source>
        <dbReference type="EMBL" id="GCC53138.1"/>
    </source>
</evidence>